<name>A0ABN7UYV1_GIGMA</name>
<dbReference type="Proteomes" id="UP000789901">
    <property type="component" value="Unassembled WGS sequence"/>
</dbReference>
<feature type="transmembrane region" description="Helical" evidence="1">
    <location>
        <begin position="21"/>
        <end position="41"/>
    </location>
</feature>
<dbReference type="EMBL" id="CAJVQB010007403">
    <property type="protein sequence ID" value="CAG8702652.1"/>
    <property type="molecule type" value="Genomic_DNA"/>
</dbReference>
<sequence length="546" mass="63069">MVVRKNSLRSNKIDIKTMIKFNQYFGVFLSLLVLVLVFRSFSGFDLSIPEQAPYRFTGYLMWFPELKGYDGNIFDTTLLFNQVVLVFSSYFAIKWTYNPPTKRSLITRFYSAGDSDAMPVQTIDFNRAIAIYIVMTLLAGLTIFFAGVGKIWATVGVLHNASEFLILLILGSGGKINLPVFYISFITITCILFKFPYDALWFKSQGLCFDWALIMEFTRIYLTTLHELKNGGANRDNLGELVEKEDKANIHHDAIVHYPHHLLLLVVGSIFHALGNLNLVFTIYKFSFNAYWITYPAYAYYTYVDLHVSSIYPQKRIYLPETPYWKVAIISISSIALSLLTIRLARLQNKIEYYKNKGTVKNTVKATRNWITRLETFRKLQGHDTPIEMITDTRVLQRQIAHSLKIALDSINHHLVKSSKIPRINLHNQYEFLIFMTFFTWKNERFTRKRLGEIQDAHALSLEEVRHILQHESMTILTPENLIYRIFFWMAIIFVCCGGINGGNAQIISILADYPGTQGPCCDFQLYLSKRLADADEHLYLQVNSK</sequence>
<evidence type="ECO:0000313" key="2">
    <source>
        <dbReference type="EMBL" id="CAG8702652.1"/>
    </source>
</evidence>
<keyword evidence="1" id="KW-0472">Membrane</keyword>
<feature type="transmembrane region" description="Helical" evidence="1">
    <location>
        <begin position="482"/>
        <end position="501"/>
    </location>
</feature>
<keyword evidence="3" id="KW-1185">Reference proteome</keyword>
<feature type="transmembrane region" description="Helical" evidence="1">
    <location>
        <begin position="73"/>
        <end position="93"/>
    </location>
</feature>
<feature type="transmembrane region" description="Helical" evidence="1">
    <location>
        <begin position="151"/>
        <end position="171"/>
    </location>
</feature>
<evidence type="ECO:0000313" key="3">
    <source>
        <dbReference type="Proteomes" id="UP000789901"/>
    </source>
</evidence>
<feature type="transmembrane region" description="Helical" evidence="1">
    <location>
        <begin position="324"/>
        <end position="345"/>
    </location>
</feature>
<proteinExistence type="predicted"/>
<evidence type="ECO:0000256" key="1">
    <source>
        <dbReference type="SAM" id="Phobius"/>
    </source>
</evidence>
<organism evidence="2 3">
    <name type="scientific">Gigaspora margarita</name>
    <dbReference type="NCBI Taxonomy" id="4874"/>
    <lineage>
        <taxon>Eukaryota</taxon>
        <taxon>Fungi</taxon>
        <taxon>Fungi incertae sedis</taxon>
        <taxon>Mucoromycota</taxon>
        <taxon>Glomeromycotina</taxon>
        <taxon>Glomeromycetes</taxon>
        <taxon>Diversisporales</taxon>
        <taxon>Gigasporaceae</taxon>
        <taxon>Gigaspora</taxon>
    </lineage>
</organism>
<gene>
    <name evidence="2" type="ORF">GMARGA_LOCUS12226</name>
</gene>
<feature type="transmembrane region" description="Helical" evidence="1">
    <location>
        <begin position="262"/>
        <end position="281"/>
    </location>
</feature>
<feature type="transmembrane region" description="Helical" evidence="1">
    <location>
        <begin position="178"/>
        <end position="197"/>
    </location>
</feature>
<keyword evidence="1" id="KW-0812">Transmembrane</keyword>
<reference evidence="2 3" key="1">
    <citation type="submission" date="2021-06" db="EMBL/GenBank/DDBJ databases">
        <authorList>
            <person name="Kallberg Y."/>
            <person name="Tangrot J."/>
            <person name="Rosling A."/>
        </authorList>
    </citation>
    <scope>NUCLEOTIDE SEQUENCE [LARGE SCALE GENOMIC DNA]</scope>
    <source>
        <strain evidence="2 3">120-4 pot B 10/14</strain>
    </source>
</reference>
<accession>A0ABN7UYV1</accession>
<keyword evidence="1" id="KW-1133">Transmembrane helix</keyword>
<protein>
    <submittedName>
        <fullName evidence="2">15647_t:CDS:1</fullName>
    </submittedName>
</protein>
<feature type="transmembrane region" description="Helical" evidence="1">
    <location>
        <begin position="128"/>
        <end position="145"/>
    </location>
</feature>
<feature type="transmembrane region" description="Helical" evidence="1">
    <location>
        <begin position="288"/>
        <end position="304"/>
    </location>
</feature>
<comment type="caution">
    <text evidence="2">The sequence shown here is derived from an EMBL/GenBank/DDBJ whole genome shotgun (WGS) entry which is preliminary data.</text>
</comment>